<feature type="region of interest" description="Disordered" evidence="3">
    <location>
        <begin position="186"/>
        <end position="206"/>
    </location>
</feature>
<dbReference type="Gene3D" id="1.25.40.20">
    <property type="entry name" value="Ankyrin repeat-containing domain"/>
    <property type="match status" value="2"/>
</dbReference>
<proteinExistence type="predicted"/>
<dbReference type="SUPFAM" id="SSF48403">
    <property type="entry name" value="Ankyrin repeat"/>
    <property type="match status" value="1"/>
</dbReference>
<evidence type="ECO:0000313" key="4">
    <source>
        <dbReference type="EMBL" id="OXB53901.1"/>
    </source>
</evidence>
<evidence type="ECO:0000256" key="3">
    <source>
        <dbReference type="SAM" id="MobiDB-lite"/>
    </source>
</evidence>
<comment type="caution">
    <text evidence="4">The sequence shown here is derived from an EMBL/GenBank/DDBJ whole genome shotgun (WGS) entry which is preliminary data.</text>
</comment>
<dbReference type="AlphaFoldDB" id="A0A226MF52"/>
<protein>
    <submittedName>
        <fullName evidence="4">Uncharacterized protein</fullName>
    </submittedName>
</protein>
<dbReference type="SMART" id="SM00248">
    <property type="entry name" value="ANK"/>
    <property type="match status" value="4"/>
</dbReference>
<evidence type="ECO:0000256" key="2">
    <source>
        <dbReference type="ARBA" id="ARBA00023043"/>
    </source>
</evidence>
<gene>
    <name evidence="4" type="ORF">ASZ78_001395</name>
</gene>
<evidence type="ECO:0000313" key="5">
    <source>
        <dbReference type="Proteomes" id="UP000198323"/>
    </source>
</evidence>
<reference evidence="4 5" key="1">
    <citation type="submission" date="2016-07" db="EMBL/GenBank/DDBJ databases">
        <title>Disparate Historic Effective Population Sizes Predicted by Modern Levels of Genome Diversity for the Scaled Quail (Callipepla squamata) and the Northern Bobwhite (Colinus virginianus): Inferences from First and Second Generation Draft Genome Assemblies for Sympatric New World Quail.</title>
        <authorList>
            <person name="Oldeschulte D.L."/>
            <person name="Halley Y.A."/>
            <person name="Bhattarai E.K."/>
            <person name="Brashear W.A."/>
            <person name="Hill J."/>
            <person name="Metz R.P."/>
            <person name="Johnson C.D."/>
            <person name="Rollins D."/>
            <person name="Peterson M.J."/>
            <person name="Bickhart D.M."/>
            <person name="Decker J.E."/>
            <person name="Seabury C.M."/>
        </authorList>
    </citation>
    <scope>NUCLEOTIDE SEQUENCE [LARGE SCALE GENOMIC DNA]</scope>
    <source>
        <strain evidence="4 5">Texas</strain>
        <tissue evidence="4">Leg muscle</tissue>
    </source>
</reference>
<dbReference type="InterPro" id="IPR002110">
    <property type="entry name" value="Ankyrin_rpt"/>
</dbReference>
<accession>A0A226MF52</accession>
<dbReference type="OrthoDB" id="194358at2759"/>
<dbReference type="PANTHER" id="PTHR24201">
    <property type="entry name" value="ANK_REP_REGION DOMAIN-CONTAINING PROTEIN"/>
    <property type="match status" value="1"/>
</dbReference>
<dbReference type="STRING" id="9009.A0A226MF52"/>
<name>A0A226MF52_CALSU</name>
<dbReference type="InterPro" id="IPR036770">
    <property type="entry name" value="Ankyrin_rpt-contain_sf"/>
</dbReference>
<dbReference type="InterPro" id="IPR050776">
    <property type="entry name" value="Ank_Repeat/CDKN_Inhibitor"/>
</dbReference>
<organism evidence="4 5">
    <name type="scientific">Callipepla squamata</name>
    <name type="common">Scaled quail</name>
    <dbReference type="NCBI Taxonomy" id="9009"/>
    <lineage>
        <taxon>Eukaryota</taxon>
        <taxon>Metazoa</taxon>
        <taxon>Chordata</taxon>
        <taxon>Craniata</taxon>
        <taxon>Vertebrata</taxon>
        <taxon>Euteleostomi</taxon>
        <taxon>Archelosauria</taxon>
        <taxon>Archosauria</taxon>
        <taxon>Dinosauria</taxon>
        <taxon>Saurischia</taxon>
        <taxon>Theropoda</taxon>
        <taxon>Coelurosauria</taxon>
        <taxon>Aves</taxon>
        <taxon>Neognathae</taxon>
        <taxon>Galloanserae</taxon>
        <taxon>Galliformes</taxon>
        <taxon>Odontophoridae</taxon>
        <taxon>Callipepla</taxon>
    </lineage>
</organism>
<dbReference type="PANTHER" id="PTHR24201:SF15">
    <property type="entry name" value="ANKYRIN REPEAT DOMAIN-CONTAINING PROTEIN 66"/>
    <property type="match status" value="1"/>
</dbReference>
<keyword evidence="1" id="KW-0677">Repeat</keyword>
<dbReference type="Pfam" id="PF12796">
    <property type="entry name" value="Ank_2"/>
    <property type="match status" value="2"/>
</dbReference>
<keyword evidence="5" id="KW-1185">Reference proteome</keyword>
<dbReference type="Proteomes" id="UP000198323">
    <property type="component" value="Unassembled WGS sequence"/>
</dbReference>
<evidence type="ECO:0000256" key="1">
    <source>
        <dbReference type="ARBA" id="ARBA00022737"/>
    </source>
</evidence>
<keyword evidence="2" id="KW-0040">ANK repeat</keyword>
<dbReference type="EMBL" id="MCFN01001035">
    <property type="protein sequence ID" value="OXB53901.1"/>
    <property type="molecule type" value="Genomic_DNA"/>
</dbReference>
<sequence length="206" mass="22526">MTELHQAVASGHYERAEQLLRAGRCDPNHKDADWGDWTPLHWAAANGTAEAEATGQAASPRAAAHPSIPAGHVAMLRLLLTRGARPCVRDAAGRTPAHCAAEAGRLPALRALHAGRAPMDAADPFGDTPRRLAEIYGHAECVGFLETAEVESRDYRRTAAMRGVPLDQVDEDWELKKGELERNLACGRRGYTTPAQKKTQRKRRKQ</sequence>